<gene>
    <name evidence="1" type="ORF">ACH5RR_037065</name>
</gene>
<dbReference type="EMBL" id="JBJUIK010000015">
    <property type="protein sequence ID" value="KAL3502616.1"/>
    <property type="molecule type" value="Genomic_DNA"/>
</dbReference>
<dbReference type="AlphaFoldDB" id="A0ABD2Y7C3"/>
<evidence type="ECO:0000313" key="1">
    <source>
        <dbReference type="EMBL" id="KAL3502616.1"/>
    </source>
</evidence>
<evidence type="ECO:0000313" key="2">
    <source>
        <dbReference type="Proteomes" id="UP001630127"/>
    </source>
</evidence>
<dbReference type="Proteomes" id="UP001630127">
    <property type="component" value="Unassembled WGS sequence"/>
</dbReference>
<name>A0ABD2Y7C3_9GENT</name>
<sequence>MNNYISSQGLNQLAYNYSECGIVRLREIFTPGTLKVPKTHTALKLLDSIHKVCVFSFAKVWEENVALYPE</sequence>
<proteinExistence type="predicted"/>
<keyword evidence="2" id="KW-1185">Reference proteome</keyword>
<reference evidence="1 2" key="1">
    <citation type="submission" date="2024-11" db="EMBL/GenBank/DDBJ databases">
        <title>A near-complete genome assembly of Cinchona calisaya.</title>
        <authorList>
            <person name="Lian D.C."/>
            <person name="Zhao X.W."/>
            <person name="Wei L."/>
        </authorList>
    </citation>
    <scope>NUCLEOTIDE SEQUENCE [LARGE SCALE GENOMIC DNA]</scope>
    <source>
        <tissue evidence="1">Nenye</tissue>
    </source>
</reference>
<organism evidence="1 2">
    <name type="scientific">Cinchona calisaya</name>
    <dbReference type="NCBI Taxonomy" id="153742"/>
    <lineage>
        <taxon>Eukaryota</taxon>
        <taxon>Viridiplantae</taxon>
        <taxon>Streptophyta</taxon>
        <taxon>Embryophyta</taxon>
        <taxon>Tracheophyta</taxon>
        <taxon>Spermatophyta</taxon>
        <taxon>Magnoliopsida</taxon>
        <taxon>eudicotyledons</taxon>
        <taxon>Gunneridae</taxon>
        <taxon>Pentapetalae</taxon>
        <taxon>asterids</taxon>
        <taxon>lamiids</taxon>
        <taxon>Gentianales</taxon>
        <taxon>Rubiaceae</taxon>
        <taxon>Cinchonoideae</taxon>
        <taxon>Cinchoneae</taxon>
        <taxon>Cinchona</taxon>
    </lineage>
</organism>
<comment type="caution">
    <text evidence="1">The sequence shown here is derived from an EMBL/GenBank/DDBJ whole genome shotgun (WGS) entry which is preliminary data.</text>
</comment>
<protein>
    <submittedName>
        <fullName evidence="1">Uncharacterized protein</fullName>
    </submittedName>
</protein>
<accession>A0ABD2Y7C3</accession>